<dbReference type="InterPro" id="IPR025402">
    <property type="entry name" value="DMP19_C"/>
</dbReference>
<dbReference type="Proteomes" id="UP000256884">
    <property type="component" value="Unassembled WGS sequence"/>
</dbReference>
<sequence length="149" mass="17581">MILVFSNAKFYKNEKKRRTSRTMGKIVDIGVTDYDSLNSHQRIWFNIEPLVNGGIIEYYTNHGAENNSDLLEDLKKINLNTVISVFNEVNTLFMKGKPPKDIDERNNEISEWDTKKIDILERSEKNFWENSQETEIVLYKYVNENLKKN</sequence>
<dbReference type="OrthoDB" id="1435330at2"/>
<comment type="caution">
    <text evidence="2">The sequence shown here is derived from an EMBL/GenBank/DDBJ whole genome shotgun (WGS) entry which is preliminary data.</text>
</comment>
<dbReference type="EMBL" id="QUNS01000001">
    <property type="protein sequence ID" value="REH56165.1"/>
    <property type="molecule type" value="Genomic_DNA"/>
</dbReference>
<name>A0A3E0IBQ0_9FLAO</name>
<dbReference type="Pfam" id="PF14300">
    <property type="entry name" value="DMP19"/>
    <property type="match status" value="1"/>
</dbReference>
<keyword evidence="3" id="KW-1185">Reference proteome</keyword>
<evidence type="ECO:0000313" key="2">
    <source>
        <dbReference type="EMBL" id="REH56165.1"/>
    </source>
</evidence>
<evidence type="ECO:0000259" key="1">
    <source>
        <dbReference type="Pfam" id="PF14300"/>
    </source>
</evidence>
<gene>
    <name evidence="2" type="ORF">C7448_101198</name>
</gene>
<protein>
    <submittedName>
        <fullName evidence="2">Uncharacterized protein DUF4375</fullName>
    </submittedName>
</protein>
<reference evidence="2 3" key="1">
    <citation type="submission" date="2018-08" db="EMBL/GenBank/DDBJ databases">
        <title>Genomic Encyclopedia of Type Strains, Phase IV (KMG-IV): sequencing the most valuable type-strain genomes for metagenomic binning, comparative biology and taxonomic classification.</title>
        <authorList>
            <person name="Goeker M."/>
        </authorList>
    </citation>
    <scope>NUCLEOTIDE SEQUENCE [LARGE SCALE GENOMIC DNA]</scope>
    <source>
        <strain evidence="2 3">DSM 18841</strain>
    </source>
</reference>
<accession>A0A3E0IBQ0</accession>
<proteinExistence type="predicted"/>
<evidence type="ECO:0000313" key="3">
    <source>
        <dbReference type="Proteomes" id="UP000256884"/>
    </source>
</evidence>
<dbReference type="AlphaFoldDB" id="A0A3E0IBQ0"/>
<feature type="domain" description="DNA mimic protein DMP19 C-terminal" evidence="1">
    <location>
        <begin position="36"/>
        <end position="145"/>
    </location>
</feature>
<dbReference type="Gene3D" id="1.20.1420.60">
    <property type="match status" value="1"/>
</dbReference>
<organism evidence="2 3">
    <name type="scientific">Tenacibaculum gallaicum</name>
    <dbReference type="NCBI Taxonomy" id="561505"/>
    <lineage>
        <taxon>Bacteria</taxon>
        <taxon>Pseudomonadati</taxon>
        <taxon>Bacteroidota</taxon>
        <taxon>Flavobacteriia</taxon>
        <taxon>Flavobacteriales</taxon>
        <taxon>Flavobacteriaceae</taxon>
        <taxon>Tenacibaculum</taxon>
    </lineage>
</organism>